<dbReference type="Gene3D" id="1.20.1070.10">
    <property type="entry name" value="Rhodopsin 7-helix transmembrane proteins"/>
    <property type="match status" value="1"/>
</dbReference>
<dbReference type="Proteomes" id="UP000694392">
    <property type="component" value="Unplaced"/>
</dbReference>
<dbReference type="InterPro" id="IPR000276">
    <property type="entry name" value="GPCR_Rhodpsn"/>
</dbReference>
<dbReference type="InterPro" id="IPR000725">
    <property type="entry name" value="Olfact_rcpt"/>
</dbReference>
<evidence type="ECO:0000256" key="4">
    <source>
        <dbReference type="ARBA" id="ARBA00023040"/>
    </source>
</evidence>
<comment type="similarity">
    <text evidence="8">Belongs to the G-protein coupled receptor 1 family.</text>
</comment>
<dbReference type="PRINTS" id="PR00245">
    <property type="entry name" value="OLFACTORYR"/>
</dbReference>
<keyword evidence="5 9" id="KW-0472">Membrane</keyword>
<evidence type="ECO:0000256" key="3">
    <source>
        <dbReference type="ARBA" id="ARBA00022989"/>
    </source>
</evidence>
<keyword evidence="9" id="KW-0552">Olfaction</keyword>
<dbReference type="PRINTS" id="PR00237">
    <property type="entry name" value="GPCRRHODOPSN"/>
</dbReference>
<dbReference type="OMA" id="WFINKLQ"/>
<dbReference type="CDD" id="cd15230">
    <property type="entry name" value="7tmA_OR5-like"/>
    <property type="match status" value="1"/>
</dbReference>
<evidence type="ECO:0000256" key="9">
    <source>
        <dbReference type="RuleBase" id="RU363047"/>
    </source>
</evidence>
<accession>A0A8D0HJ78</accession>
<dbReference type="PROSITE" id="PS50262">
    <property type="entry name" value="G_PROTEIN_RECEP_F1_2"/>
    <property type="match status" value="1"/>
</dbReference>
<evidence type="ECO:0000256" key="6">
    <source>
        <dbReference type="ARBA" id="ARBA00023170"/>
    </source>
</evidence>
<dbReference type="PANTHER" id="PTHR48018">
    <property type="entry name" value="OLFACTORY RECEPTOR"/>
    <property type="match status" value="1"/>
</dbReference>
<keyword evidence="6 8" id="KW-0675">Receptor</keyword>
<dbReference type="Pfam" id="PF13853">
    <property type="entry name" value="7tm_4"/>
    <property type="match status" value="1"/>
</dbReference>
<feature type="transmembrane region" description="Helical" evidence="9">
    <location>
        <begin position="36"/>
        <end position="59"/>
    </location>
</feature>
<feature type="transmembrane region" description="Helical" evidence="9">
    <location>
        <begin position="71"/>
        <end position="90"/>
    </location>
</feature>
<sequence>WLHLFSGHFPLNIPPKHLTFSVAESSLGKRSPMLQAILFAVFLGIYIITLLGNLGMIVLIQISPQLDTPMYFFLSNLSFLDVCYSSVVAPKTMTNFSAERKSISFTWCAAQMYFFIAFGTAECFLLAVMAYDRYIAICNPLLYPVIMSPRVCIPLVILSYILGLLHSMVHTYFTFSLSFCGSDKINHFYCDITPLLSLSCSDTNINELLLFVLVGFIEIITILTVLVSYIYILSTILRIRSAESRSKAFSTCASHFTGVTIFHGTILFMYLRPTSSYSLDTDKILAVFYTVVIPMLNPLIYSLRNKEVKDALRSSLKKKLSFNSIAYVICNICIKL</sequence>
<evidence type="ECO:0000259" key="10">
    <source>
        <dbReference type="PROSITE" id="PS50262"/>
    </source>
</evidence>
<evidence type="ECO:0000256" key="5">
    <source>
        <dbReference type="ARBA" id="ARBA00023136"/>
    </source>
</evidence>
<dbReference type="GeneTree" id="ENSGT01140000282552"/>
<reference evidence="11" key="2">
    <citation type="submission" date="2025-09" db="UniProtKB">
        <authorList>
            <consortium name="Ensembl"/>
        </authorList>
    </citation>
    <scope>IDENTIFICATION</scope>
</reference>
<dbReference type="FunFam" id="1.20.1070.10:FF:000003">
    <property type="entry name" value="Olfactory receptor"/>
    <property type="match status" value="1"/>
</dbReference>
<keyword evidence="2 8" id="KW-0812">Transmembrane</keyword>
<evidence type="ECO:0000313" key="12">
    <source>
        <dbReference type="Proteomes" id="UP000694392"/>
    </source>
</evidence>
<evidence type="ECO:0000313" key="11">
    <source>
        <dbReference type="Ensembl" id="ENSSPUP00000020010.1"/>
    </source>
</evidence>
<dbReference type="InterPro" id="IPR017452">
    <property type="entry name" value="GPCR_Rhodpsn_7TM"/>
</dbReference>
<evidence type="ECO:0000256" key="8">
    <source>
        <dbReference type="RuleBase" id="RU000688"/>
    </source>
</evidence>
<keyword evidence="9" id="KW-0716">Sensory transduction</keyword>
<feature type="transmembrane region" description="Helical" evidence="9">
    <location>
        <begin position="253"/>
        <end position="272"/>
    </location>
</feature>
<feature type="transmembrane region" description="Helical" evidence="9">
    <location>
        <begin position="208"/>
        <end position="232"/>
    </location>
</feature>
<protein>
    <recommendedName>
        <fullName evidence="9">Olfactory receptor</fullName>
    </recommendedName>
</protein>
<keyword evidence="3 9" id="KW-1133">Transmembrane helix</keyword>
<dbReference type="GO" id="GO:0004984">
    <property type="term" value="F:olfactory receptor activity"/>
    <property type="evidence" value="ECO:0007669"/>
    <property type="project" value="InterPro"/>
</dbReference>
<dbReference type="Ensembl" id="ENSSPUT00000021310.1">
    <property type="protein sequence ID" value="ENSSPUP00000020010.1"/>
    <property type="gene ID" value="ENSSPUG00000015368.1"/>
</dbReference>
<keyword evidence="7 8" id="KW-0807">Transducer</keyword>
<dbReference type="PROSITE" id="PS00237">
    <property type="entry name" value="G_PROTEIN_RECEP_F1_1"/>
    <property type="match status" value="1"/>
</dbReference>
<keyword evidence="4 8" id="KW-0297">G-protein coupled receptor</keyword>
<evidence type="ECO:0000256" key="2">
    <source>
        <dbReference type="ARBA" id="ARBA00022692"/>
    </source>
</evidence>
<comment type="subcellular location">
    <subcellularLocation>
        <location evidence="9">Cell membrane</location>
        <topology evidence="9">Multi-pass membrane protein</topology>
    </subcellularLocation>
    <subcellularLocation>
        <location evidence="1">Membrane</location>
        <topology evidence="1">Multi-pass membrane protein</topology>
    </subcellularLocation>
</comment>
<dbReference type="AlphaFoldDB" id="A0A8D0HJ78"/>
<feature type="transmembrane region" description="Helical" evidence="9">
    <location>
        <begin position="151"/>
        <end position="169"/>
    </location>
</feature>
<evidence type="ECO:0000256" key="1">
    <source>
        <dbReference type="ARBA" id="ARBA00004141"/>
    </source>
</evidence>
<feature type="domain" description="G-protein coupled receptors family 1 profile" evidence="10">
    <location>
        <begin position="52"/>
        <end position="301"/>
    </location>
</feature>
<reference evidence="11" key="1">
    <citation type="submission" date="2025-08" db="UniProtKB">
        <authorList>
            <consortium name="Ensembl"/>
        </authorList>
    </citation>
    <scope>IDENTIFICATION</scope>
</reference>
<keyword evidence="12" id="KW-1185">Reference proteome</keyword>
<dbReference type="GO" id="GO:0005886">
    <property type="term" value="C:plasma membrane"/>
    <property type="evidence" value="ECO:0007669"/>
    <property type="project" value="UniProtKB-SubCell"/>
</dbReference>
<feature type="transmembrane region" description="Helical" evidence="9">
    <location>
        <begin position="110"/>
        <end position="131"/>
    </location>
</feature>
<organism evidence="11 12">
    <name type="scientific">Sphenodon punctatus</name>
    <name type="common">Tuatara</name>
    <name type="synonym">Hatteria punctata</name>
    <dbReference type="NCBI Taxonomy" id="8508"/>
    <lineage>
        <taxon>Eukaryota</taxon>
        <taxon>Metazoa</taxon>
        <taxon>Chordata</taxon>
        <taxon>Craniata</taxon>
        <taxon>Vertebrata</taxon>
        <taxon>Euteleostomi</taxon>
        <taxon>Lepidosauria</taxon>
        <taxon>Sphenodontia</taxon>
        <taxon>Sphenodontidae</taxon>
        <taxon>Sphenodon</taxon>
    </lineage>
</organism>
<name>A0A8D0HJ78_SPHPU</name>
<evidence type="ECO:0000256" key="7">
    <source>
        <dbReference type="ARBA" id="ARBA00023224"/>
    </source>
</evidence>
<proteinExistence type="inferred from homology"/>
<dbReference type="GO" id="GO:0004930">
    <property type="term" value="F:G protein-coupled receptor activity"/>
    <property type="evidence" value="ECO:0007669"/>
    <property type="project" value="UniProtKB-KW"/>
</dbReference>
<dbReference type="SUPFAM" id="SSF81321">
    <property type="entry name" value="Family A G protein-coupled receptor-like"/>
    <property type="match status" value="1"/>
</dbReference>
<keyword evidence="9" id="KW-1003">Cell membrane</keyword>
<feature type="transmembrane region" description="Helical" evidence="9">
    <location>
        <begin position="284"/>
        <end position="303"/>
    </location>
</feature>